<evidence type="ECO:0000313" key="5">
    <source>
        <dbReference type="EMBL" id="KAG8185713.1"/>
    </source>
</evidence>
<gene>
    <name evidence="5" type="ORF">JTE90_000702</name>
</gene>
<keyword evidence="4" id="KW-0472">Membrane</keyword>
<dbReference type="InterPro" id="IPR045238">
    <property type="entry name" value="Tim23-like"/>
</dbReference>
<sequence>MDRQSGYLNIFPSADPGMMQYGPNAGMQSLSPYLNVDPAYLNQDGPQWIFPEGASRQRGRFELAFGQIGGAVMAGAFLGGVQGFYGGYKQMAFTDQKASIKRTQLLNHISKRGAGLANTLGVVAVMYSGFGAILQLARGVDDEINTVVAGTATGLLYKSTGGLRTCLKGGAVGFGLTAIYSLWTSKERLKQVFY</sequence>
<evidence type="ECO:0000313" key="6">
    <source>
        <dbReference type="Proteomes" id="UP000827092"/>
    </source>
</evidence>
<protein>
    <recommendedName>
        <fullName evidence="7">Mitochondrial import inner membrane translocase subunit TIM23</fullName>
    </recommendedName>
</protein>
<organism evidence="5 6">
    <name type="scientific">Oedothorax gibbosus</name>
    <dbReference type="NCBI Taxonomy" id="931172"/>
    <lineage>
        <taxon>Eukaryota</taxon>
        <taxon>Metazoa</taxon>
        <taxon>Ecdysozoa</taxon>
        <taxon>Arthropoda</taxon>
        <taxon>Chelicerata</taxon>
        <taxon>Arachnida</taxon>
        <taxon>Araneae</taxon>
        <taxon>Araneomorphae</taxon>
        <taxon>Entelegynae</taxon>
        <taxon>Araneoidea</taxon>
        <taxon>Linyphiidae</taxon>
        <taxon>Erigoninae</taxon>
        <taxon>Oedothorax</taxon>
    </lineage>
</organism>
<evidence type="ECO:0000256" key="1">
    <source>
        <dbReference type="ARBA" id="ARBA00004141"/>
    </source>
</evidence>
<comment type="caution">
    <text evidence="5">The sequence shown here is derived from an EMBL/GenBank/DDBJ whole genome shotgun (WGS) entry which is preliminary data.</text>
</comment>
<evidence type="ECO:0008006" key="7">
    <source>
        <dbReference type="Google" id="ProtNLM"/>
    </source>
</evidence>
<dbReference type="AlphaFoldDB" id="A0AAV6UPT7"/>
<dbReference type="GO" id="GO:0005744">
    <property type="term" value="C:TIM23 mitochondrial import inner membrane translocase complex"/>
    <property type="evidence" value="ECO:0007669"/>
    <property type="project" value="TreeGrafter"/>
</dbReference>
<dbReference type="GO" id="GO:0008320">
    <property type="term" value="F:protein transmembrane transporter activity"/>
    <property type="evidence" value="ECO:0007669"/>
    <property type="project" value="TreeGrafter"/>
</dbReference>
<evidence type="ECO:0000256" key="4">
    <source>
        <dbReference type="ARBA" id="ARBA00023136"/>
    </source>
</evidence>
<keyword evidence="6" id="KW-1185">Reference proteome</keyword>
<keyword evidence="2" id="KW-0812">Transmembrane</keyword>
<dbReference type="PANTHER" id="PTHR15371">
    <property type="entry name" value="TIM23"/>
    <property type="match status" value="1"/>
</dbReference>
<dbReference type="PANTHER" id="PTHR15371:SF0">
    <property type="entry name" value="SD19278P"/>
    <property type="match status" value="1"/>
</dbReference>
<accession>A0AAV6UPT7</accession>
<keyword evidence="3" id="KW-1133">Transmembrane helix</keyword>
<comment type="subcellular location">
    <subcellularLocation>
        <location evidence="1">Membrane</location>
        <topology evidence="1">Multi-pass membrane protein</topology>
    </subcellularLocation>
</comment>
<reference evidence="5 6" key="1">
    <citation type="journal article" date="2022" name="Nat. Ecol. Evol.">
        <title>A masculinizing supergene underlies an exaggerated male reproductive morph in a spider.</title>
        <authorList>
            <person name="Hendrickx F."/>
            <person name="De Corte Z."/>
            <person name="Sonet G."/>
            <person name="Van Belleghem S.M."/>
            <person name="Kostlbacher S."/>
            <person name="Vangestel C."/>
        </authorList>
    </citation>
    <scope>NUCLEOTIDE SEQUENCE [LARGE SCALE GENOMIC DNA]</scope>
    <source>
        <strain evidence="5">W744_W776</strain>
    </source>
</reference>
<dbReference type="Pfam" id="PF02466">
    <property type="entry name" value="Tim17"/>
    <property type="match status" value="1"/>
</dbReference>
<evidence type="ECO:0000256" key="3">
    <source>
        <dbReference type="ARBA" id="ARBA00022989"/>
    </source>
</evidence>
<dbReference type="EMBL" id="JAFNEN010000325">
    <property type="protein sequence ID" value="KAG8185713.1"/>
    <property type="molecule type" value="Genomic_DNA"/>
</dbReference>
<name>A0AAV6UPT7_9ARAC</name>
<dbReference type="GO" id="GO:0030150">
    <property type="term" value="P:protein import into mitochondrial matrix"/>
    <property type="evidence" value="ECO:0007669"/>
    <property type="project" value="TreeGrafter"/>
</dbReference>
<dbReference type="Proteomes" id="UP000827092">
    <property type="component" value="Unassembled WGS sequence"/>
</dbReference>
<proteinExistence type="predicted"/>
<evidence type="ECO:0000256" key="2">
    <source>
        <dbReference type="ARBA" id="ARBA00022692"/>
    </source>
</evidence>